<sequence length="129" mass="13538">MSKIGAQQLTAVNICHLLTQNQKLEPCESTAVFGNSGGTPTIVVSLTEASAADLATNPDSYIADTKINGILGGSSSSTGITLQIAASSGTPRNINVTTQFSLESRTISPPENTFSERAFVRLIKPLNRD</sequence>
<gene>
    <name evidence="1" type="ORF">AM593_02854</name>
</gene>
<evidence type="ECO:0000313" key="2">
    <source>
        <dbReference type="Proteomes" id="UP000266721"/>
    </source>
</evidence>
<dbReference type="Proteomes" id="UP000266721">
    <property type="component" value="Unassembled WGS sequence"/>
</dbReference>
<feature type="non-terminal residue" evidence="1">
    <location>
        <position position="129"/>
    </location>
</feature>
<keyword evidence="2" id="KW-1185">Reference proteome</keyword>
<name>A0A3L5TUX7_MYTGA</name>
<comment type="caution">
    <text evidence="1">The sequence shown here is derived from an EMBL/GenBank/DDBJ whole genome shotgun (WGS) entry which is preliminary data.</text>
</comment>
<dbReference type="EMBL" id="KV581614">
    <property type="protein sequence ID" value="OPL33758.1"/>
    <property type="molecule type" value="Genomic_DNA"/>
</dbReference>
<organism evidence="1 2">
    <name type="scientific">Mytilus galloprovincialis</name>
    <name type="common">Mediterranean mussel</name>
    <dbReference type="NCBI Taxonomy" id="29158"/>
    <lineage>
        <taxon>Eukaryota</taxon>
        <taxon>Metazoa</taxon>
        <taxon>Spiralia</taxon>
        <taxon>Lophotrochozoa</taxon>
        <taxon>Mollusca</taxon>
        <taxon>Bivalvia</taxon>
        <taxon>Autobranchia</taxon>
        <taxon>Pteriomorphia</taxon>
        <taxon>Mytilida</taxon>
        <taxon>Mytiloidea</taxon>
        <taxon>Mytilidae</taxon>
        <taxon>Mytilinae</taxon>
        <taxon>Mytilus</taxon>
    </lineage>
</organism>
<evidence type="ECO:0000313" key="1">
    <source>
        <dbReference type="EMBL" id="OPL33758.1"/>
    </source>
</evidence>
<dbReference type="AlphaFoldDB" id="A0A3L5TUX7"/>
<feature type="non-terminal residue" evidence="1">
    <location>
        <position position="1"/>
    </location>
</feature>
<protein>
    <submittedName>
        <fullName evidence="1">Uncharacterized protein</fullName>
    </submittedName>
</protein>
<reference evidence="1 2" key="1">
    <citation type="journal article" date="2016" name="PLoS ONE">
        <title>A First Insight into the Genome of the Filter-Feeder Mussel Mytilus galloprovincialis.</title>
        <authorList>
            <person name="Murgarella M."/>
            <person name="Puiu D."/>
            <person name="Novoa B."/>
            <person name="Figueras A."/>
            <person name="Posada D."/>
            <person name="Canchaya C."/>
        </authorList>
    </citation>
    <scope>NUCLEOTIDE SEQUENCE [LARGE SCALE GENOMIC DNA]</scope>
    <source>
        <tissue evidence="1">Muscle</tissue>
    </source>
</reference>
<proteinExistence type="predicted"/>
<accession>A0A3L5TUX7</accession>